<gene>
    <name evidence="1" type="ORF">CCAX7_32940</name>
</gene>
<dbReference type="RefSeq" id="WP_119322459.1">
    <property type="nucleotide sequence ID" value="NZ_AP025739.1"/>
</dbReference>
<keyword evidence="2" id="KW-1185">Reference proteome</keyword>
<name>A0A402CYR4_9BACT</name>
<dbReference type="AlphaFoldDB" id="A0A402CYR4"/>
<proteinExistence type="predicted"/>
<dbReference type="KEGG" id="ccot:CCAX7_32940"/>
<dbReference type="Proteomes" id="UP000287394">
    <property type="component" value="Chromosome"/>
</dbReference>
<reference evidence="1 2" key="1">
    <citation type="journal article" date="2019" name="Int. J. Syst. Evol. Microbiol.">
        <title>Capsulimonas corticalis gen. nov., sp. nov., an aerobic capsulated bacterium, of a novel bacterial order, Capsulimonadales ord. nov., of the class Armatimonadia of the phylum Armatimonadetes.</title>
        <authorList>
            <person name="Li J."/>
            <person name="Kudo C."/>
            <person name="Tonouchi A."/>
        </authorList>
    </citation>
    <scope>NUCLEOTIDE SEQUENCE [LARGE SCALE GENOMIC DNA]</scope>
    <source>
        <strain evidence="1 2">AX-7</strain>
    </source>
</reference>
<evidence type="ECO:0000313" key="2">
    <source>
        <dbReference type="Proteomes" id="UP000287394"/>
    </source>
</evidence>
<organism evidence="1 2">
    <name type="scientific">Capsulimonas corticalis</name>
    <dbReference type="NCBI Taxonomy" id="2219043"/>
    <lineage>
        <taxon>Bacteria</taxon>
        <taxon>Bacillati</taxon>
        <taxon>Armatimonadota</taxon>
        <taxon>Armatimonadia</taxon>
        <taxon>Capsulimonadales</taxon>
        <taxon>Capsulimonadaceae</taxon>
        <taxon>Capsulimonas</taxon>
    </lineage>
</organism>
<accession>A0A402CYR4</accession>
<evidence type="ECO:0000313" key="1">
    <source>
        <dbReference type="EMBL" id="BDI31243.1"/>
    </source>
</evidence>
<sequence length="177" mass="19423">MPTVTAPYVETQQVVTGFMYQLHIAEDENGPGITRLDIGPYYFPGAPPQIKYPEAVTNEMCPPSWQAVRWFTDEAGASWLRWQGGRLLSEDGEQIFQLTSNYPSSSSGASLQVWRGNSKSSERYSITAPDYSQTPPQINPRHDVIGKGTTFVKGNGCAPAIALGLITIAAIAMRHFV</sequence>
<dbReference type="EMBL" id="AP025739">
    <property type="protein sequence ID" value="BDI31243.1"/>
    <property type="molecule type" value="Genomic_DNA"/>
</dbReference>
<protein>
    <submittedName>
        <fullName evidence="1">Uncharacterized protein</fullName>
    </submittedName>
</protein>